<feature type="compositionally biased region" description="Polar residues" evidence="15">
    <location>
        <begin position="1177"/>
        <end position="1186"/>
    </location>
</feature>
<keyword evidence="3 16" id="KW-0812">Transmembrane</keyword>
<feature type="domain" description="Fibronectin type-III" evidence="19">
    <location>
        <begin position="898"/>
        <end position="993"/>
    </location>
</feature>
<keyword evidence="9" id="KW-0770">Synapse</keyword>
<dbReference type="GO" id="GO:0005886">
    <property type="term" value="C:plasma membrane"/>
    <property type="evidence" value="ECO:0007669"/>
    <property type="project" value="UniProtKB-SubCell"/>
</dbReference>
<feature type="domain" description="Ig-like" evidence="18">
    <location>
        <begin position="26"/>
        <end position="121"/>
    </location>
</feature>
<dbReference type="CDD" id="cd20958">
    <property type="entry name" value="IgI_5_Dscam"/>
    <property type="match status" value="1"/>
</dbReference>
<dbReference type="FunFam" id="2.60.40.10:FF:000719">
    <property type="entry name" value="nephrin isoform X1"/>
    <property type="match status" value="1"/>
</dbReference>
<dbReference type="FunFam" id="2.60.40.10:FF:001049">
    <property type="entry name" value="Down syndrome cell adhesion molecule-like protein Dscam2"/>
    <property type="match status" value="1"/>
</dbReference>
<feature type="region of interest" description="Disordered" evidence="15">
    <location>
        <begin position="1388"/>
        <end position="1407"/>
    </location>
</feature>
<evidence type="ECO:0000256" key="13">
    <source>
        <dbReference type="ARBA" id="ARBA00023319"/>
    </source>
</evidence>
<dbReference type="InterPro" id="IPR013783">
    <property type="entry name" value="Ig-like_fold"/>
</dbReference>
<dbReference type="InterPro" id="IPR056754">
    <property type="entry name" value="DSCAM/DSCAML_C"/>
</dbReference>
<keyword evidence="8 16" id="KW-1133">Transmembrane helix</keyword>
<evidence type="ECO:0000259" key="18">
    <source>
        <dbReference type="PROSITE" id="PS50835"/>
    </source>
</evidence>
<evidence type="ECO:0000256" key="17">
    <source>
        <dbReference type="SAM" id="SignalP"/>
    </source>
</evidence>
<evidence type="ECO:0000256" key="3">
    <source>
        <dbReference type="ARBA" id="ARBA00022692"/>
    </source>
</evidence>
<feature type="domain" description="Ig-like" evidence="18">
    <location>
        <begin position="325"/>
        <end position="411"/>
    </location>
</feature>
<evidence type="ECO:0000256" key="16">
    <source>
        <dbReference type="SAM" id="Phobius"/>
    </source>
</evidence>
<dbReference type="FunFam" id="2.60.40.10:FF:000104">
    <property type="entry name" value="Down syndrome cell adhesion molecule b"/>
    <property type="match status" value="1"/>
</dbReference>
<keyword evidence="12" id="KW-0325">Glycoprotein</keyword>
<evidence type="ECO:0000256" key="5">
    <source>
        <dbReference type="ARBA" id="ARBA00022737"/>
    </source>
</evidence>
<evidence type="ECO:0000256" key="1">
    <source>
        <dbReference type="ARBA" id="ARBA00004251"/>
    </source>
</evidence>
<dbReference type="PROSITE" id="PS50835">
    <property type="entry name" value="IG_LIKE"/>
    <property type="match status" value="9"/>
</dbReference>
<dbReference type="SUPFAM" id="SSF49265">
    <property type="entry name" value="Fibronectin type III"/>
    <property type="match status" value="2"/>
</dbReference>
<feature type="domain" description="Fibronectin type-III" evidence="19">
    <location>
        <begin position="998"/>
        <end position="1097"/>
    </location>
</feature>
<evidence type="ECO:0000256" key="4">
    <source>
        <dbReference type="ARBA" id="ARBA00022729"/>
    </source>
</evidence>
<dbReference type="PANTHER" id="PTHR44170">
    <property type="entry name" value="PROTEIN SIDEKICK"/>
    <property type="match status" value="1"/>
</dbReference>
<keyword evidence="7" id="KW-0524">Neurogenesis</keyword>
<dbReference type="CDD" id="cd00063">
    <property type="entry name" value="FN3"/>
    <property type="match status" value="4"/>
</dbReference>
<evidence type="ECO:0000256" key="15">
    <source>
        <dbReference type="SAM" id="MobiDB-lite"/>
    </source>
</evidence>
<dbReference type="SUPFAM" id="SSF48726">
    <property type="entry name" value="Immunoglobulin"/>
    <property type="match status" value="8"/>
</dbReference>
<comment type="subcellular location">
    <subcellularLocation>
        <location evidence="1">Cell membrane</location>
        <topology evidence="1">Single-pass type I membrane protein</topology>
    </subcellularLocation>
    <subcellularLocation>
        <location evidence="14">Synapse</location>
    </subcellularLocation>
</comment>
<evidence type="ECO:0000259" key="19">
    <source>
        <dbReference type="PROSITE" id="PS50853"/>
    </source>
</evidence>
<accession>A0A510A1F1</accession>
<evidence type="ECO:0000256" key="12">
    <source>
        <dbReference type="ARBA" id="ARBA00023180"/>
    </source>
</evidence>
<dbReference type="GO" id="GO:0045202">
    <property type="term" value="C:synapse"/>
    <property type="evidence" value="ECO:0007669"/>
    <property type="project" value="UniProtKB-SubCell"/>
</dbReference>
<name>A0A510A1F1_OLIMR</name>
<feature type="domain" description="Fibronectin type-III" evidence="19">
    <location>
        <begin position="1099"/>
        <end position="1192"/>
    </location>
</feature>
<dbReference type="InterPro" id="IPR036116">
    <property type="entry name" value="FN3_sf"/>
</dbReference>
<keyword evidence="13" id="KW-0393">Immunoglobulin domain</keyword>
<proteinExistence type="evidence at transcript level"/>
<dbReference type="InterPro" id="IPR036179">
    <property type="entry name" value="Ig-like_dom_sf"/>
</dbReference>
<dbReference type="PANTHER" id="PTHR44170:SF54">
    <property type="entry name" value="FI24025P1"/>
    <property type="match status" value="1"/>
</dbReference>
<dbReference type="InterPro" id="IPR003599">
    <property type="entry name" value="Ig_sub"/>
</dbReference>
<keyword evidence="10 16" id="KW-0472">Membrane</keyword>
<protein>
    <submittedName>
        <fullName evidence="20">Dscam15</fullName>
    </submittedName>
</protein>
<evidence type="ECO:0000256" key="10">
    <source>
        <dbReference type="ARBA" id="ARBA00023136"/>
    </source>
</evidence>
<dbReference type="GO" id="GO:0030154">
    <property type="term" value="P:cell differentiation"/>
    <property type="evidence" value="ECO:0007669"/>
    <property type="project" value="UniProtKB-ARBA"/>
</dbReference>
<dbReference type="Pfam" id="PF07679">
    <property type="entry name" value="I-set"/>
    <property type="match status" value="3"/>
</dbReference>
<dbReference type="SMART" id="SM00406">
    <property type="entry name" value="IGv"/>
    <property type="match status" value="3"/>
</dbReference>
<feature type="domain" description="Ig-like" evidence="18">
    <location>
        <begin position="129"/>
        <end position="216"/>
    </location>
</feature>
<organism evidence="20">
    <name type="scientific">Olivierus martensii</name>
    <name type="common">Manchurian scorpion</name>
    <name type="synonym">Mesobuthus martensii</name>
    <dbReference type="NCBI Taxonomy" id="34649"/>
    <lineage>
        <taxon>Eukaryota</taxon>
        <taxon>Metazoa</taxon>
        <taxon>Ecdysozoa</taxon>
        <taxon>Arthropoda</taxon>
        <taxon>Chelicerata</taxon>
        <taxon>Arachnida</taxon>
        <taxon>Scorpiones</taxon>
        <taxon>Buthida</taxon>
        <taxon>Buthoidea</taxon>
        <taxon>Buthidae</taxon>
        <taxon>Olivierus</taxon>
    </lineage>
</organism>
<evidence type="ECO:0000256" key="14">
    <source>
        <dbReference type="ARBA" id="ARBA00034103"/>
    </source>
</evidence>
<keyword evidence="4 17" id="KW-0732">Signal</keyword>
<evidence type="ECO:0000256" key="7">
    <source>
        <dbReference type="ARBA" id="ARBA00022902"/>
    </source>
</evidence>
<keyword evidence="5" id="KW-0677">Repeat</keyword>
<dbReference type="Pfam" id="PF25059">
    <property type="entry name" value="FN3_DSCAM-DSCAML_C"/>
    <property type="match status" value="1"/>
</dbReference>
<dbReference type="CDD" id="cd20956">
    <property type="entry name" value="IgI_4_Dscam"/>
    <property type="match status" value="1"/>
</dbReference>
<dbReference type="InterPro" id="IPR007110">
    <property type="entry name" value="Ig-like_dom"/>
</dbReference>
<dbReference type="Gene3D" id="2.60.40.10">
    <property type="entry name" value="Immunoglobulins"/>
    <property type="match status" value="13"/>
</dbReference>
<evidence type="ECO:0000313" key="20">
    <source>
        <dbReference type="EMBL" id="ASU04339.1"/>
    </source>
</evidence>
<evidence type="ECO:0000256" key="9">
    <source>
        <dbReference type="ARBA" id="ARBA00023018"/>
    </source>
</evidence>
<feature type="signal peptide" evidence="17">
    <location>
        <begin position="1"/>
        <end position="21"/>
    </location>
</feature>
<evidence type="ECO:0000256" key="11">
    <source>
        <dbReference type="ARBA" id="ARBA00023157"/>
    </source>
</evidence>
<reference evidence="20" key="1">
    <citation type="submission" date="2016-07" db="EMBL/GenBank/DDBJ databases">
        <title>Cloning of Dscam genes from the insect species.</title>
        <authorList>
            <person name="Cao G."/>
            <person name="Jin Y."/>
        </authorList>
    </citation>
    <scope>NUCLEOTIDE SEQUENCE</scope>
</reference>
<dbReference type="SMART" id="SM00060">
    <property type="entry name" value="FN3"/>
    <property type="match status" value="4"/>
</dbReference>
<feature type="domain" description="Ig-like" evidence="18">
    <location>
        <begin position="603"/>
        <end position="696"/>
    </location>
</feature>
<dbReference type="FunFam" id="2.60.40.10:FF:000120">
    <property type="entry name" value="Down syndrome cell adhesion molecule like 1"/>
    <property type="match status" value="1"/>
</dbReference>
<dbReference type="SMART" id="SM00409">
    <property type="entry name" value="IG"/>
    <property type="match status" value="8"/>
</dbReference>
<dbReference type="GO" id="GO:0098609">
    <property type="term" value="P:cell-cell adhesion"/>
    <property type="evidence" value="ECO:0007669"/>
    <property type="project" value="TreeGrafter"/>
</dbReference>
<dbReference type="SMART" id="SM00408">
    <property type="entry name" value="IGc2"/>
    <property type="match status" value="8"/>
</dbReference>
<sequence length="1407" mass="156673">MWSVITAVLLTSLQGQQYVRGDTRGPIFRQKIPHQLIFSNNTGADIKCSAEGLPKPKIIWRTKEGIDVTEVNGLRYVRADGSLVFPPFSSTQYRQDVHGSLYYCAASNTVGSIRSTEVQVRVVHQRYNPNVYDQFIIRGNTAVLRCHLPSFVREYVSVDSWLRDDGVTYTYSEEKESKFMVLLSGELLLHETDESYGTSSFHCKTRHHLTGEYSVSTTSGKIVVTEPHTSTLPRVTFNLSQLRVTQGETAQLPCVAQSYPAPTYKWMKEVRSTLNEIVEGRRIWISHGVLTIKKTKMEDSGKFVCIVKNSAGENRAETNLIVSAPLTAYIQPSMLVIDIGRQATFNCTLTGYPIHSVVWKKDEKLLSPSSRIKFPTKNILHIEAVSREDKGMYQCFVYSDQDSAQGTAELNVAPYLFSTFSEKISKPTEHVTLKCSASGNPLPTLRWLLDGVPVSPSSRISVGDYVIPQGQVVSYINISDVRVEDGGEYQCEASNDVGSIGHKARLNVHGPPFVRPLRNHSVVSGEDLILRCPYGGYPIESITWERGGIVLPLNPRQNVDSKGTFILRNVQRAPDEGEYTCVVRNAVGHSASGTTYISVVVSPVIDAHYFPESVSAVEGSRAKLICSTTTGDPPIKYQWLHDGTIVTSKDDVSVETLEDSSIIIFRRVTSKHRGYYTCLASNSAASSNRTTQFIVNVSPKWIIEPKNTSDVLGNTVLIDCSATGFPIPTITWRKARGNIPSDFTYLYTSSRIRQYGNGSLQIREMEEDDAGYYLCQANNGIGGGLTVVIKLQVRIPPRFEINYRSHTVRTSSDAILKCTVKGEPPLTMEWQKNKETLKLEKGNRYALKQETDKQKTTSELTIKSTSRQDTGLYTCIAKNKFGTDDTNIQLVIQDVPDAPLNLTVTNITSRTVSLQWEVAFNGNSPITGNLVQFKTISENWESPTVQMVVTGSETSALLRSLTPVTSYTIRVITENVLGRSDPSDMINVTTEEEAPAGPPIGILVHSTGAQSLKVTWKPPKEESRHGKIKGYYVGYKIIDSSDSHQYKHVEMSEDAEQQSTYLTNLRPFTKYAVVVQAYNKIGPGPRSDEVVGMTLETAPPTSPILIVTSSTTNSVEVQWEKDSKDKSTITEYILHYKTDEGEWKKKSLSSALDRYTLEGLHCGTTYHLYMTATNSVGTGEPSTPVTVRTRGAPPTSSQRDAFLTINSTFVTLHLNTWQSGGCPIHHFTVQYRPKYQRKWMSLSDKIGPHHGNITTIRQLLPEREYNLMVTAYTDAGVAQEEYEFRTKPTPKLVYATAATSSVKRETELPIHKNITLLIPVVVSITVVIIVIITVAVCLRRYLHDAVNHSSNGNRYHSRKTYDENLMMAEVSQKMTSQQSMKERGMYCASPTHGQGPNVISEHSGKKN</sequence>
<dbReference type="InterPro" id="IPR003598">
    <property type="entry name" value="Ig_sub2"/>
</dbReference>
<dbReference type="GO" id="GO:0009653">
    <property type="term" value="P:anatomical structure morphogenesis"/>
    <property type="evidence" value="ECO:0007669"/>
    <property type="project" value="UniProtKB-ARBA"/>
</dbReference>
<dbReference type="FunFam" id="2.60.40.10:FF:000324">
    <property type="entry name" value="Down syndrome cell adhesion molecule, isoform D"/>
    <property type="match status" value="1"/>
</dbReference>
<keyword evidence="11" id="KW-1015">Disulfide bond</keyword>
<feature type="domain" description="Ig-like" evidence="18">
    <location>
        <begin position="414"/>
        <end position="507"/>
    </location>
</feature>
<dbReference type="Pfam" id="PF00041">
    <property type="entry name" value="fn3"/>
    <property type="match status" value="3"/>
</dbReference>
<feature type="chain" id="PRO_5022178411" evidence="17">
    <location>
        <begin position="22"/>
        <end position="1407"/>
    </location>
</feature>
<dbReference type="EMBL" id="KX555548">
    <property type="protein sequence ID" value="ASU04339.1"/>
    <property type="molecule type" value="mRNA"/>
</dbReference>
<dbReference type="PROSITE" id="PS50853">
    <property type="entry name" value="FN3"/>
    <property type="match status" value="4"/>
</dbReference>
<dbReference type="InterPro" id="IPR003961">
    <property type="entry name" value="FN3_dom"/>
</dbReference>
<feature type="transmembrane region" description="Helical" evidence="16">
    <location>
        <begin position="1316"/>
        <end position="1338"/>
    </location>
</feature>
<keyword evidence="6" id="KW-0130">Cell adhesion</keyword>
<evidence type="ECO:0000256" key="6">
    <source>
        <dbReference type="ARBA" id="ARBA00022889"/>
    </source>
</evidence>
<feature type="domain" description="Ig-like" evidence="18">
    <location>
        <begin position="699"/>
        <end position="792"/>
    </location>
</feature>
<feature type="domain" description="Ig-like" evidence="18">
    <location>
        <begin position="511"/>
        <end position="598"/>
    </location>
</feature>
<dbReference type="InterPro" id="IPR013098">
    <property type="entry name" value="Ig_I-set"/>
</dbReference>
<feature type="domain" description="Ig-like" evidence="18">
    <location>
        <begin position="797"/>
        <end position="893"/>
    </location>
</feature>
<evidence type="ECO:0000256" key="8">
    <source>
        <dbReference type="ARBA" id="ARBA00022989"/>
    </source>
</evidence>
<feature type="domain" description="Fibronectin type-III" evidence="19">
    <location>
        <begin position="1193"/>
        <end position="1289"/>
    </location>
</feature>
<evidence type="ECO:0000256" key="2">
    <source>
        <dbReference type="ARBA" id="ARBA00022475"/>
    </source>
</evidence>
<dbReference type="FunFam" id="2.60.40.10:FF:000017">
    <property type="entry name" value="Down syndrome cell adhesion molecule b"/>
    <property type="match status" value="1"/>
</dbReference>
<keyword evidence="2" id="KW-1003">Cell membrane</keyword>
<dbReference type="FunFam" id="2.60.40.10:FF:000333">
    <property type="entry name" value="Down syndrome cell adhesion molecule"/>
    <property type="match status" value="1"/>
</dbReference>
<dbReference type="GO" id="GO:0007399">
    <property type="term" value="P:nervous system development"/>
    <property type="evidence" value="ECO:0007669"/>
    <property type="project" value="UniProtKB-KW"/>
</dbReference>
<feature type="domain" description="Ig-like" evidence="18">
    <location>
        <begin position="233"/>
        <end position="323"/>
    </location>
</feature>
<feature type="region of interest" description="Disordered" evidence="15">
    <location>
        <begin position="1177"/>
        <end position="1198"/>
    </location>
</feature>
<dbReference type="Pfam" id="PF13927">
    <property type="entry name" value="Ig_3"/>
    <property type="match status" value="4"/>
</dbReference>
<dbReference type="InterPro" id="IPR013106">
    <property type="entry name" value="Ig_V-set"/>
</dbReference>